<protein>
    <submittedName>
        <fullName evidence="2">Uncharacterized protein</fullName>
    </submittedName>
</protein>
<evidence type="ECO:0000313" key="2">
    <source>
        <dbReference type="EMBL" id="MBR8639992.1"/>
    </source>
</evidence>
<reference evidence="2 3" key="1">
    <citation type="submission" date="2021-04" db="EMBL/GenBank/DDBJ databases">
        <title>Characterization of the biosynthetic gene cluster of new lipopeptides with antitumor activity in the genome of the marine Streptomyces PHM034.</title>
        <authorList>
            <person name="Ceniceros A."/>
            <person name="Canedo L."/>
            <person name="Mendez C."/>
            <person name="Olano C."/>
            <person name="Schleissner C."/>
            <person name="Cuevas C."/>
            <person name="De La Calle F."/>
            <person name="Salas J.A."/>
        </authorList>
    </citation>
    <scope>NUCLEOTIDE SEQUENCE [LARGE SCALE GENOMIC DNA]</scope>
    <source>
        <strain evidence="2 3">PHM034</strain>
    </source>
</reference>
<feature type="transmembrane region" description="Helical" evidence="1">
    <location>
        <begin position="48"/>
        <end position="70"/>
    </location>
</feature>
<keyword evidence="1" id="KW-0472">Membrane</keyword>
<keyword evidence="3" id="KW-1185">Reference proteome</keyword>
<name>A0A941J199_9ACTN</name>
<dbReference type="Proteomes" id="UP000682308">
    <property type="component" value="Unassembled WGS sequence"/>
</dbReference>
<dbReference type="Pfam" id="PF19953">
    <property type="entry name" value="EACC1"/>
    <property type="match status" value="1"/>
</dbReference>
<evidence type="ECO:0000313" key="3">
    <source>
        <dbReference type="Proteomes" id="UP000682308"/>
    </source>
</evidence>
<evidence type="ECO:0000256" key="1">
    <source>
        <dbReference type="SAM" id="Phobius"/>
    </source>
</evidence>
<dbReference type="AlphaFoldDB" id="A0A941J199"/>
<comment type="caution">
    <text evidence="2">The sequence shown here is derived from an EMBL/GenBank/DDBJ whole genome shotgun (WGS) entry which is preliminary data.</text>
</comment>
<keyword evidence="1" id="KW-0812">Transmembrane</keyword>
<accession>A0A941J199</accession>
<organism evidence="2 3">
    <name type="scientific">Streptomyces tuirus</name>
    <dbReference type="NCBI Taxonomy" id="68278"/>
    <lineage>
        <taxon>Bacteria</taxon>
        <taxon>Bacillati</taxon>
        <taxon>Actinomycetota</taxon>
        <taxon>Actinomycetes</taxon>
        <taxon>Kitasatosporales</taxon>
        <taxon>Streptomycetaceae</taxon>
        <taxon>Streptomyces</taxon>
    </lineage>
</organism>
<sequence length="123" mass="13077">MQVQVTVLDGVPGDSDDLLSWLLEDPAGSLTEPSLTGGGAEQMGAGELILAGIATAVALGDFLITAGTWLESRRNRATPGRRLHIERNGTSMSATIDGAGEEDIERALRELLRPDEHPEEGRE</sequence>
<dbReference type="EMBL" id="JAGTPG010000002">
    <property type="protein sequence ID" value="MBR8639992.1"/>
    <property type="molecule type" value="Genomic_DNA"/>
</dbReference>
<dbReference type="InterPro" id="IPR045428">
    <property type="entry name" value="EACC1"/>
</dbReference>
<proteinExistence type="predicted"/>
<gene>
    <name evidence="2" type="ORF">KEF29_13510</name>
</gene>
<keyword evidence="1" id="KW-1133">Transmembrane helix</keyword>